<feature type="transmembrane region" description="Helical" evidence="1">
    <location>
        <begin position="71"/>
        <end position="91"/>
    </location>
</feature>
<evidence type="ECO:0008006" key="4">
    <source>
        <dbReference type="Google" id="ProtNLM"/>
    </source>
</evidence>
<reference evidence="2 3" key="1">
    <citation type="submission" date="2018-08" db="EMBL/GenBank/DDBJ databases">
        <title>Henriciella mobilis sp. nov., isolated from seawater.</title>
        <authorList>
            <person name="Cheng H."/>
            <person name="Wu Y.-H."/>
            <person name="Xu X.-W."/>
            <person name="Guo L.-L."/>
        </authorList>
    </citation>
    <scope>NUCLEOTIDE SEQUENCE [LARGE SCALE GENOMIC DNA]</scope>
    <source>
        <strain evidence="2 3">CCUG66934</strain>
    </source>
</reference>
<dbReference type="OrthoDB" id="7630476at2"/>
<feature type="transmembrane region" description="Helical" evidence="1">
    <location>
        <begin position="97"/>
        <end position="118"/>
    </location>
</feature>
<accession>A0A399R0I3</accession>
<comment type="caution">
    <text evidence="2">The sequence shown here is derived from an EMBL/GenBank/DDBJ whole genome shotgun (WGS) entry which is preliminary data.</text>
</comment>
<dbReference type="EMBL" id="QWGB01000005">
    <property type="protein sequence ID" value="RIJ24443.1"/>
    <property type="molecule type" value="Genomic_DNA"/>
</dbReference>
<protein>
    <recommendedName>
        <fullName evidence="4">DoxX family protein</fullName>
    </recommendedName>
</protein>
<evidence type="ECO:0000313" key="3">
    <source>
        <dbReference type="Proteomes" id="UP000265431"/>
    </source>
</evidence>
<gene>
    <name evidence="2" type="ORF">D1224_09460</name>
</gene>
<sequence length="121" mass="12713">MLVRRIAGFAGAAVSAWMLWETITPIMRQISLGSDLATELLNPPVSLLRIVSTALLIIGGLLALGAVRGAAWVFSAGALVFALMTGAMIGLGADYTVWADEAILAPFLLVICGVLLFCPRK</sequence>
<proteinExistence type="predicted"/>
<keyword evidence="1" id="KW-0812">Transmembrane</keyword>
<keyword evidence="3" id="KW-1185">Reference proteome</keyword>
<dbReference type="AlphaFoldDB" id="A0A399R0I3"/>
<dbReference type="Proteomes" id="UP000265431">
    <property type="component" value="Unassembled WGS sequence"/>
</dbReference>
<evidence type="ECO:0000256" key="1">
    <source>
        <dbReference type="SAM" id="Phobius"/>
    </source>
</evidence>
<name>A0A399R0I3_9PROT</name>
<evidence type="ECO:0000313" key="2">
    <source>
        <dbReference type="EMBL" id="RIJ24443.1"/>
    </source>
</evidence>
<feature type="transmembrane region" description="Helical" evidence="1">
    <location>
        <begin position="7"/>
        <end position="27"/>
    </location>
</feature>
<keyword evidence="1" id="KW-1133">Transmembrane helix</keyword>
<organism evidence="2 3">
    <name type="scientific">Henriciella barbarensis</name>
    <dbReference type="NCBI Taxonomy" id="86342"/>
    <lineage>
        <taxon>Bacteria</taxon>
        <taxon>Pseudomonadati</taxon>
        <taxon>Pseudomonadota</taxon>
        <taxon>Alphaproteobacteria</taxon>
        <taxon>Hyphomonadales</taxon>
        <taxon>Hyphomonadaceae</taxon>
        <taxon>Henriciella</taxon>
    </lineage>
</organism>
<dbReference type="RefSeq" id="WP_119379633.1">
    <property type="nucleotide sequence ID" value="NZ_QWGB01000005.1"/>
</dbReference>
<keyword evidence="1" id="KW-0472">Membrane</keyword>
<feature type="transmembrane region" description="Helical" evidence="1">
    <location>
        <begin position="47"/>
        <end position="64"/>
    </location>
</feature>